<evidence type="ECO:0000313" key="10">
    <source>
        <dbReference type="EMBL" id="AIR03541.1"/>
    </source>
</evidence>
<dbReference type="GO" id="GO:0005524">
    <property type="term" value="F:ATP binding"/>
    <property type="evidence" value="ECO:0007669"/>
    <property type="project" value="UniProtKB-KW"/>
</dbReference>
<evidence type="ECO:0000256" key="4">
    <source>
        <dbReference type="ARBA" id="ARBA00022840"/>
    </source>
</evidence>
<keyword evidence="5 7" id="KW-1133">Transmembrane helix</keyword>
<feature type="domain" description="ABC transmembrane type-1" evidence="9">
    <location>
        <begin position="34"/>
        <end position="314"/>
    </location>
</feature>
<dbReference type="Proteomes" id="UP000029481">
    <property type="component" value="Chromosome"/>
</dbReference>
<dbReference type="GO" id="GO:0005886">
    <property type="term" value="C:plasma membrane"/>
    <property type="evidence" value="ECO:0007669"/>
    <property type="project" value="UniProtKB-SubCell"/>
</dbReference>
<dbReference type="GO" id="GO:0016887">
    <property type="term" value="F:ATP hydrolysis activity"/>
    <property type="evidence" value="ECO:0007669"/>
    <property type="project" value="InterPro"/>
</dbReference>
<dbReference type="Pfam" id="PF00664">
    <property type="entry name" value="ABC_membrane"/>
    <property type="match status" value="1"/>
</dbReference>
<dbReference type="Pfam" id="PF00005">
    <property type="entry name" value="ABC_tran"/>
    <property type="match status" value="1"/>
</dbReference>
<proteinExistence type="predicted"/>
<feature type="transmembrane region" description="Helical" evidence="7">
    <location>
        <begin position="169"/>
        <end position="187"/>
    </location>
</feature>
<evidence type="ECO:0000256" key="1">
    <source>
        <dbReference type="ARBA" id="ARBA00004651"/>
    </source>
</evidence>
<dbReference type="Gene3D" id="3.40.50.300">
    <property type="entry name" value="P-loop containing nucleotide triphosphate hydrolases"/>
    <property type="match status" value="1"/>
</dbReference>
<protein>
    <submittedName>
        <fullName evidence="10">Uncharacterized protein</fullName>
    </submittedName>
</protein>
<keyword evidence="6 7" id="KW-0472">Membrane</keyword>
<dbReference type="AlphaFoldDB" id="A0A089PX73"/>
<organism evidence="10 11">
    <name type="scientific">Cedecea neteri</name>
    <dbReference type="NCBI Taxonomy" id="158822"/>
    <lineage>
        <taxon>Bacteria</taxon>
        <taxon>Pseudomonadati</taxon>
        <taxon>Pseudomonadota</taxon>
        <taxon>Gammaproteobacteria</taxon>
        <taxon>Enterobacterales</taxon>
        <taxon>Enterobacteriaceae</taxon>
        <taxon>Cedecea</taxon>
    </lineage>
</organism>
<evidence type="ECO:0000256" key="5">
    <source>
        <dbReference type="ARBA" id="ARBA00022989"/>
    </source>
</evidence>
<feature type="domain" description="ABC transporter" evidence="8">
    <location>
        <begin position="348"/>
        <end position="579"/>
    </location>
</feature>
<evidence type="ECO:0000259" key="8">
    <source>
        <dbReference type="PROSITE" id="PS50893"/>
    </source>
</evidence>
<dbReference type="InterPro" id="IPR011527">
    <property type="entry name" value="ABC1_TM_dom"/>
</dbReference>
<evidence type="ECO:0000259" key="9">
    <source>
        <dbReference type="PROSITE" id="PS50929"/>
    </source>
</evidence>
<sequence length="579" mass="64142">MNKKKANNEHKKTMSVKKLVTGLLNDKKSIWLYVFLAGSTINLIAIGTALYSMQVYDRVLPRQGTDTLIVLTIGVLLAYCFQYTLQKLRSRIVEHIVSYLDKTISVYIYDSLMKVRLDVIPVNSGTFSSQLQGYEAIRGFFVTLFSFGIVDAPYAILFLFALFLLSGPLVASIPAVIFLMMVLYGVLQHYRIRTYSRKKFTTQNRKQGLLLETIQGLETIKANNIFTALSSRWNKMSVEALENDMGIRHISESTAYTAQFFQQVGYALVVAAGAALAATTTNITSGAILASSIIAGRILAPVASIPMLLVQAAQAKVAENALNQFLKMETENQLESNTLSPDILNGEWWIDSMTYEFPGRHHPLQVPRLKIEKGERVGIIGSVGAGKSTLLKLLIGLYPQTSGQIHLDGLDIRHISRESLSNSIAYLPQSPTLFAGTLRSNFQVICPEATEQEIINISKTTGLIDLIANNPKGLDLPIGEKGDGLSAGQQQLISLSMVLLRNKNIWLFDEPTSSLDPETERRAITAINNVLTENSVMIMVTHKFSTLELVNRLIIITADGRFIDGQKNDVLEYLKSNNK</sequence>
<dbReference type="KEGG" id="cnt:JT31_02595"/>
<dbReference type="SMART" id="SM00382">
    <property type="entry name" value="AAA"/>
    <property type="match status" value="1"/>
</dbReference>
<dbReference type="Gene3D" id="1.20.1560.10">
    <property type="entry name" value="ABC transporter type 1, transmembrane domain"/>
    <property type="match status" value="1"/>
</dbReference>
<evidence type="ECO:0000256" key="7">
    <source>
        <dbReference type="SAM" id="Phobius"/>
    </source>
</evidence>
<feature type="transmembrane region" description="Helical" evidence="7">
    <location>
        <begin position="68"/>
        <end position="85"/>
    </location>
</feature>
<dbReference type="RefSeq" id="WP_038473000.1">
    <property type="nucleotide sequence ID" value="NZ_CP009451.1"/>
</dbReference>
<gene>
    <name evidence="10" type="ORF">JT31_02595</name>
</gene>
<evidence type="ECO:0000313" key="11">
    <source>
        <dbReference type="Proteomes" id="UP000029481"/>
    </source>
</evidence>
<dbReference type="GO" id="GO:0034040">
    <property type="term" value="F:ATPase-coupled lipid transmembrane transporter activity"/>
    <property type="evidence" value="ECO:0007669"/>
    <property type="project" value="TreeGrafter"/>
</dbReference>
<dbReference type="SUPFAM" id="SSF90123">
    <property type="entry name" value="ABC transporter transmembrane region"/>
    <property type="match status" value="1"/>
</dbReference>
<dbReference type="InterPro" id="IPR003439">
    <property type="entry name" value="ABC_transporter-like_ATP-bd"/>
</dbReference>
<dbReference type="GO" id="GO:0140359">
    <property type="term" value="F:ABC-type transporter activity"/>
    <property type="evidence" value="ECO:0007669"/>
    <property type="project" value="InterPro"/>
</dbReference>
<evidence type="ECO:0000256" key="6">
    <source>
        <dbReference type="ARBA" id="ARBA00023136"/>
    </source>
</evidence>
<dbReference type="PANTHER" id="PTHR24221:SF248">
    <property type="entry name" value="ABC TRANSPORTER TRANSMEMBRANE REGION"/>
    <property type="match status" value="1"/>
</dbReference>
<dbReference type="SUPFAM" id="SSF52540">
    <property type="entry name" value="P-loop containing nucleoside triphosphate hydrolases"/>
    <property type="match status" value="1"/>
</dbReference>
<dbReference type="InterPro" id="IPR027417">
    <property type="entry name" value="P-loop_NTPase"/>
</dbReference>
<dbReference type="EMBL" id="CP009451">
    <property type="protein sequence ID" value="AIR03541.1"/>
    <property type="molecule type" value="Genomic_DNA"/>
</dbReference>
<dbReference type="PROSITE" id="PS50929">
    <property type="entry name" value="ABC_TM1F"/>
    <property type="match status" value="1"/>
</dbReference>
<dbReference type="InterPro" id="IPR039421">
    <property type="entry name" value="Type_1_exporter"/>
</dbReference>
<dbReference type="PANTHER" id="PTHR24221">
    <property type="entry name" value="ATP-BINDING CASSETTE SUB-FAMILY B"/>
    <property type="match status" value="1"/>
</dbReference>
<keyword evidence="4" id="KW-0067">ATP-binding</keyword>
<dbReference type="PROSITE" id="PS50893">
    <property type="entry name" value="ABC_TRANSPORTER_2"/>
    <property type="match status" value="1"/>
</dbReference>
<keyword evidence="2 7" id="KW-0812">Transmembrane</keyword>
<dbReference type="InterPro" id="IPR003593">
    <property type="entry name" value="AAA+_ATPase"/>
</dbReference>
<name>A0A089PX73_9ENTR</name>
<accession>A0A089PX73</accession>
<feature type="transmembrane region" description="Helical" evidence="7">
    <location>
        <begin position="140"/>
        <end position="163"/>
    </location>
</feature>
<dbReference type="InterPro" id="IPR036640">
    <property type="entry name" value="ABC1_TM_sf"/>
</dbReference>
<feature type="transmembrane region" description="Helical" evidence="7">
    <location>
        <begin position="30"/>
        <end position="56"/>
    </location>
</feature>
<reference evidence="10 11" key="1">
    <citation type="submission" date="2014-09" db="EMBL/GenBank/DDBJ databases">
        <title>Cedecea neteri SSMD04 Genome Sequencing.</title>
        <authorList>
            <person name="Tan J.-Y."/>
        </authorList>
    </citation>
    <scope>NUCLEOTIDE SEQUENCE [LARGE SCALE GENOMIC DNA]</scope>
    <source>
        <strain evidence="10 11">SSMD04</strain>
    </source>
</reference>
<dbReference type="PROSITE" id="PS00211">
    <property type="entry name" value="ABC_TRANSPORTER_1"/>
    <property type="match status" value="1"/>
</dbReference>
<evidence type="ECO:0000256" key="2">
    <source>
        <dbReference type="ARBA" id="ARBA00022692"/>
    </source>
</evidence>
<keyword evidence="3" id="KW-0547">Nucleotide-binding</keyword>
<dbReference type="OrthoDB" id="9787557at2"/>
<comment type="subcellular location">
    <subcellularLocation>
        <location evidence="1">Cell membrane</location>
        <topology evidence="1">Multi-pass membrane protein</topology>
    </subcellularLocation>
</comment>
<evidence type="ECO:0000256" key="3">
    <source>
        <dbReference type="ARBA" id="ARBA00022741"/>
    </source>
</evidence>
<dbReference type="InterPro" id="IPR017871">
    <property type="entry name" value="ABC_transporter-like_CS"/>
</dbReference>
<keyword evidence="11" id="KW-1185">Reference proteome</keyword>